<dbReference type="Gene3D" id="2.60.40.2620">
    <property type="entry name" value="Fimbrillin-like"/>
    <property type="match status" value="1"/>
</dbReference>
<protein>
    <recommendedName>
        <fullName evidence="3">Fimbrillin family protein</fullName>
    </recommendedName>
</protein>
<evidence type="ECO:0000313" key="1">
    <source>
        <dbReference type="EMBL" id="RGV52019.1"/>
    </source>
</evidence>
<organism evidence="1 2">
    <name type="scientific">Bacteroides intestinalis</name>
    <dbReference type="NCBI Taxonomy" id="329854"/>
    <lineage>
        <taxon>Bacteria</taxon>
        <taxon>Pseudomonadati</taxon>
        <taxon>Bacteroidota</taxon>
        <taxon>Bacteroidia</taxon>
        <taxon>Bacteroidales</taxon>
        <taxon>Bacteroidaceae</taxon>
        <taxon>Bacteroides</taxon>
    </lineage>
</organism>
<dbReference type="Proteomes" id="UP000283850">
    <property type="component" value="Unassembled WGS sequence"/>
</dbReference>
<dbReference type="Gene3D" id="2.60.40.3570">
    <property type="match status" value="1"/>
</dbReference>
<evidence type="ECO:0008006" key="3">
    <source>
        <dbReference type="Google" id="ProtNLM"/>
    </source>
</evidence>
<sequence length="671" mass="73003">MIYTMKRVLEKRVLWIVFITLLMACNSDFEDKSGKVLTSLQVTLGSFEGNTDTRTQESGYQTTFIGNEQIGIFSLKASNNIVLDNNVPYKYNASTNSWQPVNTGNQIYVYGSGVTYYAYYPYNSNMDDKKSIAEITTAFTLPEDQSTYDNYSSADLMTATGTLSSSTLSLPFTHAMSLIEIEIDETSNSSASYDPAPIFYGIKPWKMSDGIYRYLVEPGIDAEIGFDYGPVDNRYAFQKSLAAADITAGKYIRIKAPFDNRYLELNTGNYVGVLGPVSKVVINGTEYSTSLISGSNNQYLLDGLRKSPETFTSFSIYITDNLAKADSKEQLLLAVTTSNITINATNKSLTIPLSTGGMEGAGTSAADPYLVTTPPQLRGVDVEGTDNNSAETEYYEQKADLDLSAYDNWKPVKSGALYDGKGYKVNNLVSTQGGIFSSNGGTIQNVHLTSGTINVNNKTVGGVVNESTLSGHKILNCSNAATITVTNGGDIGGVVGNGSHSIIEYCKNSGNITVDTYGGGIVGLTWGNQVSTNEIDKMDTEIRYCYNTGTITKSNARKNDGDCGGIISRLVRTKVLEYCYNAGQLIDNGGNNRIGSIMGELDNSYSKNNYGTSVTNNKLHYSINAGITTDDNFFNNPSSWPSYSAETSNGWGSSHWKSYNQGEYPKLLWEP</sequence>
<dbReference type="Gene3D" id="2.160.20.110">
    <property type="match status" value="1"/>
</dbReference>
<dbReference type="Pfam" id="PF13149">
    <property type="entry name" value="Mfa_like_1"/>
    <property type="match status" value="1"/>
</dbReference>
<gene>
    <name evidence="1" type="ORF">DWW10_15210</name>
</gene>
<dbReference type="CDD" id="cd13120">
    <property type="entry name" value="BF2867_like_N"/>
    <property type="match status" value="1"/>
</dbReference>
<accession>A0A412Y3N4</accession>
<dbReference type="InterPro" id="IPR042278">
    <property type="entry name" value="Mfa-like_1_N"/>
</dbReference>
<dbReference type="AlphaFoldDB" id="A0A412Y3N4"/>
<dbReference type="InterPro" id="IPR025049">
    <property type="entry name" value="Mfa-like_1"/>
</dbReference>
<reference evidence="1 2" key="1">
    <citation type="submission" date="2018-08" db="EMBL/GenBank/DDBJ databases">
        <title>A genome reference for cultivated species of the human gut microbiota.</title>
        <authorList>
            <person name="Zou Y."/>
            <person name="Xue W."/>
            <person name="Luo G."/>
        </authorList>
    </citation>
    <scope>NUCLEOTIDE SEQUENCE [LARGE SCALE GENOMIC DNA]</scope>
    <source>
        <strain evidence="1 2">AF14-32</strain>
    </source>
</reference>
<dbReference type="EMBL" id="QRZF01000010">
    <property type="protein sequence ID" value="RGV52019.1"/>
    <property type="molecule type" value="Genomic_DNA"/>
</dbReference>
<name>A0A412Y3N4_9BACE</name>
<evidence type="ECO:0000313" key="2">
    <source>
        <dbReference type="Proteomes" id="UP000283850"/>
    </source>
</evidence>
<proteinExistence type="predicted"/>
<dbReference type="PROSITE" id="PS51257">
    <property type="entry name" value="PROKAR_LIPOPROTEIN"/>
    <property type="match status" value="1"/>
</dbReference>
<comment type="caution">
    <text evidence="1">The sequence shown here is derived from an EMBL/GenBank/DDBJ whole genome shotgun (WGS) entry which is preliminary data.</text>
</comment>